<dbReference type="Proteomes" id="UP000095347">
    <property type="component" value="Unassembled WGS sequence"/>
</dbReference>
<comment type="cofactor">
    <cofactor evidence="1 3 5">
        <name>pyridoxal 5'-phosphate</name>
        <dbReference type="ChEBI" id="CHEBI:597326"/>
    </cofactor>
</comment>
<evidence type="ECO:0000256" key="4">
    <source>
        <dbReference type="PIRSR" id="PIRSR001434-2"/>
    </source>
</evidence>
<keyword evidence="3" id="KW-0486">Methionine biosynthesis</keyword>
<dbReference type="GO" id="GO:0005737">
    <property type="term" value="C:cytoplasm"/>
    <property type="evidence" value="ECO:0007669"/>
    <property type="project" value="TreeGrafter"/>
</dbReference>
<dbReference type="FunFam" id="3.40.640.10:FF:000046">
    <property type="entry name" value="Cystathionine gamma-lyase"/>
    <property type="match status" value="1"/>
</dbReference>
<dbReference type="InterPro" id="IPR015421">
    <property type="entry name" value="PyrdxlP-dep_Trfase_major"/>
</dbReference>
<evidence type="ECO:0000313" key="6">
    <source>
        <dbReference type="EMBL" id="OEJ67537.1"/>
    </source>
</evidence>
<dbReference type="AlphaFoldDB" id="A0A1E5Q862"/>
<keyword evidence="3" id="KW-0808">Transferase</keyword>
<comment type="function">
    <text evidence="3">Catalyzes the formation of L-homocysteine from O-succinyl-L-homoserine (OSHS) and hydrogen sulfide.</text>
</comment>
<dbReference type="PANTHER" id="PTHR11808:SF80">
    <property type="entry name" value="CYSTATHIONINE GAMMA-LYASE"/>
    <property type="match status" value="1"/>
</dbReference>
<comment type="pathway">
    <text evidence="3">Amino-acid biosynthesis; L-methionine biosynthesis via de novo pathway; L-homocysteine from O-succinyl-L-homoserine: step 1/1.</text>
</comment>
<dbReference type="GO" id="GO:0071268">
    <property type="term" value="P:homocysteine biosynthetic process"/>
    <property type="evidence" value="ECO:0007669"/>
    <property type="project" value="InterPro"/>
</dbReference>
<dbReference type="OrthoDB" id="9790858at2"/>
<comment type="similarity">
    <text evidence="3">Belongs to the trans-sulfuration enzymes family. MetZ subfamily.</text>
</comment>
<evidence type="ECO:0000256" key="2">
    <source>
        <dbReference type="ARBA" id="ARBA00022898"/>
    </source>
</evidence>
<keyword evidence="7" id="KW-1185">Reference proteome</keyword>
<dbReference type="CDD" id="cd00614">
    <property type="entry name" value="CGS_like"/>
    <property type="match status" value="1"/>
</dbReference>
<dbReference type="Gene3D" id="3.90.1150.10">
    <property type="entry name" value="Aspartate Aminotransferase, domain 1"/>
    <property type="match status" value="1"/>
</dbReference>
<dbReference type="GO" id="GO:0016765">
    <property type="term" value="F:transferase activity, transferring alkyl or aryl (other than methyl) groups"/>
    <property type="evidence" value="ECO:0007669"/>
    <property type="project" value="UniProtKB-UniRule"/>
</dbReference>
<dbReference type="RefSeq" id="WP_069957690.1">
    <property type="nucleotide sequence ID" value="NZ_MCGG01000021.1"/>
</dbReference>
<dbReference type="SUPFAM" id="SSF53383">
    <property type="entry name" value="PLP-dependent transferases"/>
    <property type="match status" value="1"/>
</dbReference>
<feature type="modified residue" description="N6-(pyridoxal phosphate)lysine" evidence="3 4">
    <location>
        <position position="212"/>
    </location>
</feature>
<sequence>MTDTDQTKSWRSATRQVRAGLERTAFGETSEALFMTSGFVYDSAEQAERAFTGEEDHYVYSRYANPTLSIFENRLAAVEGAKYCKGTASGMAAVFAALAAHLKTGDRVVAAKALFGACYHVIHAILPRWGIQAEFVDGTDLDAWAKALSTPAQAVFLETPSNPALSIIDLAAVSALAHKAGALVIVDNAFASTVLQHPLELGADVVTYSATKHIDGQGRSLGGAILSNNEEYLENTVAPFLRQTGPALSPYNAWILLKGLETIELRVQRQCDNALQIAQFLSTQDAIEEVIYPGLESHPQHHLAMKQMSGKGGTIIAFNVKGGKEGAFKIMNGLQIIDISNNLGDVKSLITHPATTTHQKMTPAEQLDAGIRSGTIRLSVGIEDVRDLIDDLSQAST</sequence>
<evidence type="ECO:0000256" key="5">
    <source>
        <dbReference type="RuleBase" id="RU362118"/>
    </source>
</evidence>
<dbReference type="UniPathway" id="UPA00051">
    <property type="reaction ID" value="UER00449"/>
</dbReference>
<keyword evidence="2 3" id="KW-0663">Pyridoxal phosphate</keyword>
<dbReference type="InterPro" id="IPR000277">
    <property type="entry name" value="Cys/Met-Metab_PyrdxlP-dep_enz"/>
</dbReference>
<dbReference type="Gene3D" id="3.40.640.10">
    <property type="entry name" value="Type I PLP-dependent aspartate aminotransferase-like (Major domain)"/>
    <property type="match status" value="1"/>
</dbReference>
<dbReference type="InterPro" id="IPR015422">
    <property type="entry name" value="PyrdxlP-dep_Trfase_small"/>
</dbReference>
<dbReference type="NCBIfam" id="TIGR01325">
    <property type="entry name" value="O_suc_HS_sulf"/>
    <property type="match status" value="1"/>
</dbReference>
<accession>A0A1E5Q862</accession>
<comment type="caution">
    <text evidence="6">The sequence shown here is derived from an EMBL/GenBank/DDBJ whole genome shotgun (WGS) entry which is preliminary data.</text>
</comment>
<reference evidence="7" key="1">
    <citation type="submission" date="2016-07" db="EMBL/GenBank/DDBJ databases">
        <authorList>
            <person name="Florea S."/>
            <person name="Webb J.S."/>
            <person name="Jaromczyk J."/>
            <person name="Schardl C.L."/>
        </authorList>
    </citation>
    <scope>NUCLEOTIDE SEQUENCE [LARGE SCALE GENOMIC DNA]</scope>
    <source>
        <strain evidence="7">MV-1</strain>
    </source>
</reference>
<comment type="subunit">
    <text evidence="3">Homotetramer.</text>
</comment>
<dbReference type="GO" id="GO:0030170">
    <property type="term" value="F:pyridoxal phosphate binding"/>
    <property type="evidence" value="ECO:0007669"/>
    <property type="project" value="UniProtKB-UniRule"/>
</dbReference>
<comment type="catalytic activity">
    <reaction evidence="3">
        <text>O-succinyl-L-homoserine + hydrogen sulfide = L-homocysteine + succinate</text>
        <dbReference type="Rhea" id="RHEA:27826"/>
        <dbReference type="ChEBI" id="CHEBI:29919"/>
        <dbReference type="ChEBI" id="CHEBI:30031"/>
        <dbReference type="ChEBI" id="CHEBI:57661"/>
        <dbReference type="ChEBI" id="CHEBI:58199"/>
    </reaction>
</comment>
<dbReference type="HAMAP" id="MF_02056">
    <property type="entry name" value="MetZ"/>
    <property type="match status" value="1"/>
</dbReference>
<dbReference type="InterPro" id="IPR006234">
    <property type="entry name" value="O-succ-hSer_sulfhydrylase"/>
</dbReference>
<dbReference type="PANTHER" id="PTHR11808">
    <property type="entry name" value="TRANS-SULFURATION ENZYME FAMILY MEMBER"/>
    <property type="match status" value="1"/>
</dbReference>
<dbReference type="EMBL" id="MCGG01000021">
    <property type="protein sequence ID" value="OEJ67537.1"/>
    <property type="molecule type" value="Genomic_DNA"/>
</dbReference>
<dbReference type="GO" id="GO:0019346">
    <property type="term" value="P:transsulfuration"/>
    <property type="evidence" value="ECO:0007669"/>
    <property type="project" value="InterPro"/>
</dbReference>
<dbReference type="GO" id="GO:0071266">
    <property type="term" value="P:'de novo' L-methionine biosynthetic process"/>
    <property type="evidence" value="ECO:0007669"/>
    <property type="project" value="UniProtKB-UniRule"/>
</dbReference>
<dbReference type="FunFam" id="3.90.1150.10:FF:000033">
    <property type="entry name" value="Cystathionine gamma-synthase"/>
    <property type="match status" value="1"/>
</dbReference>
<organism evidence="6 7">
    <name type="scientific">Magnetovibrio blakemorei</name>
    <dbReference type="NCBI Taxonomy" id="28181"/>
    <lineage>
        <taxon>Bacteria</taxon>
        <taxon>Pseudomonadati</taxon>
        <taxon>Pseudomonadota</taxon>
        <taxon>Alphaproteobacteria</taxon>
        <taxon>Rhodospirillales</taxon>
        <taxon>Magnetovibrionaceae</taxon>
        <taxon>Magnetovibrio</taxon>
    </lineage>
</organism>
<dbReference type="PIRSF" id="PIRSF001434">
    <property type="entry name" value="CGS"/>
    <property type="match status" value="1"/>
</dbReference>
<dbReference type="GO" id="GO:0016846">
    <property type="term" value="F:carbon-sulfur lyase activity"/>
    <property type="evidence" value="ECO:0007669"/>
    <property type="project" value="TreeGrafter"/>
</dbReference>
<evidence type="ECO:0000313" key="7">
    <source>
        <dbReference type="Proteomes" id="UP000095347"/>
    </source>
</evidence>
<dbReference type="EC" id="2.5.1.-" evidence="3"/>
<protein>
    <recommendedName>
        <fullName evidence="3">O-succinylhomoserine sulfhydrylase</fullName>
        <shortName evidence="3">OSH sulfhydrylase</shortName>
        <shortName evidence="3">OSHS sulfhydrylase</shortName>
        <ecNumber evidence="3">2.5.1.-</ecNumber>
    </recommendedName>
</protein>
<dbReference type="InterPro" id="IPR015424">
    <property type="entry name" value="PyrdxlP-dep_Trfase"/>
</dbReference>
<proteinExistence type="inferred from homology"/>
<keyword evidence="3" id="KW-0028">Amino-acid biosynthesis</keyword>
<dbReference type="Pfam" id="PF01053">
    <property type="entry name" value="Cys_Met_Meta_PP"/>
    <property type="match status" value="1"/>
</dbReference>
<evidence type="ECO:0000256" key="3">
    <source>
        <dbReference type="HAMAP-Rule" id="MF_02056"/>
    </source>
</evidence>
<gene>
    <name evidence="3" type="primary">metZ</name>
    <name evidence="6" type="ORF">BEN30_08870</name>
</gene>
<name>A0A1E5Q862_9PROT</name>
<dbReference type="STRING" id="28181.BEN30_08870"/>
<evidence type="ECO:0000256" key="1">
    <source>
        <dbReference type="ARBA" id="ARBA00001933"/>
    </source>
</evidence>